<keyword evidence="3" id="KW-1185">Reference proteome</keyword>
<evidence type="ECO:0000313" key="2">
    <source>
        <dbReference type="EMBL" id="GBN96810.1"/>
    </source>
</evidence>
<evidence type="ECO:0000313" key="1">
    <source>
        <dbReference type="EMBL" id="GBN96809.1"/>
    </source>
</evidence>
<sequence>MVKSRISRQSIAEWCYMFKNGRTHVNNAYCEGIPSNSANAEIFARVNESILANICVTTEEIANRLDISLGSVHKIIAKHFEFHKVRTYPTAVTQQWLFKGISSQKT</sequence>
<protein>
    <recommendedName>
        <fullName evidence="4">Mos1 transposase HTH domain-containing protein</fullName>
    </recommendedName>
</protein>
<dbReference type="OrthoDB" id="10017160at2759"/>
<dbReference type="EMBL" id="BGPR01026806">
    <property type="protein sequence ID" value="GBN96809.1"/>
    <property type="molecule type" value="Genomic_DNA"/>
</dbReference>
<comment type="caution">
    <text evidence="2">The sequence shown here is derived from an EMBL/GenBank/DDBJ whole genome shotgun (WGS) entry which is preliminary data.</text>
</comment>
<proteinExistence type="predicted"/>
<dbReference type="EMBL" id="BGPR01026807">
    <property type="protein sequence ID" value="GBN96810.1"/>
    <property type="molecule type" value="Genomic_DNA"/>
</dbReference>
<dbReference type="AlphaFoldDB" id="A0A4Y2TA10"/>
<evidence type="ECO:0000313" key="3">
    <source>
        <dbReference type="Proteomes" id="UP000499080"/>
    </source>
</evidence>
<evidence type="ECO:0008006" key="4">
    <source>
        <dbReference type="Google" id="ProtNLM"/>
    </source>
</evidence>
<dbReference type="Proteomes" id="UP000499080">
    <property type="component" value="Unassembled WGS sequence"/>
</dbReference>
<organism evidence="2 3">
    <name type="scientific">Araneus ventricosus</name>
    <name type="common">Orbweaver spider</name>
    <name type="synonym">Epeira ventricosa</name>
    <dbReference type="NCBI Taxonomy" id="182803"/>
    <lineage>
        <taxon>Eukaryota</taxon>
        <taxon>Metazoa</taxon>
        <taxon>Ecdysozoa</taxon>
        <taxon>Arthropoda</taxon>
        <taxon>Chelicerata</taxon>
        <taxon>Arachnida</taxon>
        <taxon>Araneae</taxon>
        <taxon>Araneomorphae</taxon>
        <taxon>Entelegynae</taxon>
        <taxon>Araneoidea</taxon>
        <taxon>Araneidae</taxon>
        <taxon>Araneus</taxon>
    </lineage>
</organism>
<gene>
    <name evidence="1" type="ORF">AVEN_259200_1</name>
    <name evidence="2" type="ORF">AVEN_6971_1</name>
</gene>
<accession>A0A4Y2TA10</accession>
<reference evidence="2 3" key="1">
    <citation type="journal article" date="2019" name="Sci. Rep.">
        <title>Orb-weaving spider Araneus ventricosus genome elucidates the spidroin gene catalogue.</title>
        <authorList>
            <person name="Kono N."/>
            <person name="Nakamura H."/>
            <person name="Ohtoshi R."/>
            <person name="Moran D.A.P."/>
            <person name="Shinohara A."/>
            <person name="Yoshida Y."/>
            <person name="Fujiwara M."/>
            <person name="Mori M."/>
            <person name="Tomita M."/>
            <person name="Arakawa K."/>
        </authorList>
    </citation>
    <scope>NUCLEOTIDE SEQUENCE [LARGE SCALE GENOMIC DNA]</scope>
</reference>
<name>A0A4Y2TA10_ARAVE</name>